<evidence type="ECO:0000256" key="9">
    <source>
        <dbReference type="SAM" id="Coils"/>
    </source>
</evidence>
<dbReference type="InterPro" id="IPR045864">
    <property type="entry name" value="aa-tRNA-synth_II/BPL/LPL"/>
</dbReference>
<comment type="caution">
    <text evidence="11">The sequence shown here is derived from an EMBL/GenBank/DDBJ whole genome shotgun (WGS) entry which is preliminary data.</text>
</comment>
<feature type="binding site" evidence="6">
    <location>
        <position position="401"/>
    </location>
    <ligand>
        <name>L-serine</name>
        <dbReference type="ChEBI" id="CHEBI:33384"/>
    </ligand>
</feature>
<feature type="binding site" evidence="6 8">
    <location>
        <begin position="280"/>
        <end position="282"/>
    </location>
    <ligand>
        <name>ATP</name>
        <dbReference type="ChEBI" id="CHEBI:30616"/>
    </ligand>
</feature>
<evidence type="ECO:0000256" key="3">
    <source>
        <dbReference type="ARBA" id="ARBA00022840"/>
    </source>
</evidence>
<dbReference type="InterPro" id="IPR042103">
    <property type="entry name" value="SerRS_1_N_sf"/>
</dbReference>
<dbReference type="GO" id="GO:0006434">
    <property type="term" value="P:seryl-tRNA aminoacylation"/>
    <property type="evidence" value="ECO:0007669"/>
    <property type="project" value="UniProtKB-UniRule"/>
</dbReference>
<evidence type="ECO:0000256" key="5">
    <source>
        <dbReference type="ARBA" id="ARBA00023146"/>
    </source>
</evidence>
<dbReference type="GO" id="GO:0005737">
    <property type="term" value="C:cytoplasm"/>
    <property type="evidence" value="ECO:0007669"/>
    <property type="project" value="UniProtKB-SubCell"/>
</dbReference>
<feature type="binding site" evidence="6">
    <location>
        <begin position="249"/>
        <end position="251"/>
    </location>
    <ligand>
        <name>L-serine</name>
        <dbReference type="ChEBI" id="CHEBI:33384"/>
    </ligand>
</feature>
<feature type="site" description="Important for serine binding" evidence="7">
    <location>
        <position position="401"/>
    </location>
</feature>
<dbReference type="PANTHER" id="PTHR11778">
    <property type="entry name" value="SERYL-TRNA SYNTHETASE"/>
    <property type="match status" value="1"/>
</dbReference>
<dbReference type="InterPro" id="IPR006195">
    <property type="entry name" value="aa-tRNA-synth_II"/>
</dbReference>
<comment type="function">
    <text evidence="6">Catalyzes the attachment of serine to tRNA(Ser). Is also able to aminoacylate tRNA(Sec) with serine, to form the misacylated tRNA L-seryl-tRNA(Sec), which will be further converted into selenocysteinyl-tRNA(Sec).</text>
</comment>
<dbReference type="CDD" id="cd00770">
    <property type="entry name" value="SerRS_core"/>
    <property type="match status" value="1"/>
</dbReference>
<evidence type="ECO:0000256" key="2">
    <source>
        <dbReference type="ARBA" id="ARBA00022741"/>
    </source>
</evidence>
<dbReference type="InterPro" id="IPR002314">
    <property type="entry name" value="aa-tRNA-synt_IIb"/>
</dbReference>
<dbReference type="GO" id="GO:0016260">
    <property type="term" value="P:selenocysteine biosynthetic process"/>
    <property type="evidence" value="ECO:0007669"/>
    <property type="project" value="UniProtKB-UniRule"/>
</dbReference>
<keyword evidence="2 6" id="KW-0547">Nucleotide-binding</keyword>
<feature type="binding site" evidence="7">
    <location>
        <position position="399"/>
    </location>
    <ligand>
        <name>L-serine</name>
        <dbReference type="ChEBI" id="CHEBI:33384"/>
    </ligand>
</feature>
<evidence type="ECO:0000256" key="4">
    <source>
        <dbReference type="ARBA" id="ARBA00022917"/>
    </source>
</evidence>
<feature type="binding site" evidence="8">
    <location>
        <begin position="296"/>
        <end position="299"/>
    </location>
    <ligand>
        <name>ATP</name>
        <dbReference type="ChEBI" id="CHEBI:30616"/>
    </ligand>
</feature>
<dbReference type="PIRSF" id="PIRSF001529">
    <property type="entry name" value="Ser-tRNA-synth_IIa"/>
    <property type="match status" value="1"/>
</dbReference>
<dbReference type="SUPFAM" id="SSF46589">
    <property type="entry name" value="tRNA-binding arm"/>
    <property type="match status" value="1"/>
</dbReference>
<comment type="subcellular location">
    <subcellularLocation>
        <location evidence="6">Cytoplasm</location>
    </subcellularLocation>
</comment>
<gene>
    <name evidence="6" type="primary">serS</name>
    <name evidence="11" type="ORF">GCM10007108_09560</name>
</gene>
<sequence>MIDVRSLREDPKPFYDSCRARGFDVSVLDSFFDLDRRWRENSRRLNELKHSKNVITAQVAQAVKSGGDAEALREKVKGINGEIEQLEREQEAIERERDRVLRMIPNLIHSSVPVCFGDDNNVVVRSWGVAKVCREDEGYMRANGGGMEYEIIEKRPRSHVDILPELNLVDLERAAKIAGSRFYFIKNRLLKLELALINYAIDFLSERGFSVVEPPFMLNLESMSGATDIETFRDTLYKIEGEDLYLISTSEHPIASMFSGEFLEERDLPMRVAGLSACFRREAGSHGKDTKGIFRVHQFNKVEQFVFCREDQSWEFLEEILNNAETIYRNLGIPYRVVNVCSGELGRLAAKKYDIEAWFPAQGRFREVVSASNDTDYQARALSIKYRSSEGNKFVHTLNSTAVATTRTLVAIVENFQRDDGKVIEVPKVLVPYTGFDHIGE</sequence>
<accession>A0AA37F9I4</accession>
<evidence type="ECO:0000259" key="10">
    <source>
        <dbReference type="PROSITE" id="PS50862"/>
    </source>
</evidence>
<keyword evidence="1 6" id="KW-0436">Ligase</keyword>
<dbReference type="RefSeq" id="WP_188680764.1">
    <property type="nucleotide sequence ID" value="NZ_BMNY01000001.1"/>
</dbReference>
<evidence type="ECO:0000256" key="6">
    <source>
        <dbReference type="HAMAP-Rule" id="MF_00176"/>
    </source>
</evidence>
<dbReference type="InterPro" id="IPR010978">
    <property type="entry name" value="tRNA-bd_arm"/>
</dbReference>
<dbReference type="EMBL" id="BMNY01000001">
    <property type="protein sequence ID" value="GGM73699.1"/>
    <property type="molecule type" value="Genomic_DNA"/>
</dbReference>
<comment type="subunit">
    <text evidence="6">Homodimer. The tRNA molecule binds across the dimer.</text>
</comment>
<organism evidence="11 12">
    <name type="scientific">Thermogymnomonas acidicola</name>
    <dbReference type="NCBI Taxonomy" id="399579"/>
    <lineage>
        <taxon>Archaea</taxon>
        <taxon>Methanobacteriati</taxon>
        <taxon>Thermoplasmatota</taxon>
        <taxon>Thermoplasmata</taxon>
        <taxon>Thermoplasmatales</taxon>
        <taxon>Thermogymnomonas</taxon>
    </lineage>
</organism>
<keyword evidence="3 6" id="KW-0067">ATP-binding</keyword>
<comment type="catalytic activity">
    <reaction evidence="6">
        <text>tRNA(Sec) + L-serine + ATP = L-seryl-tRNA(Sec) + AMP + diphosphate + H(+)</text>
        <dbReference type="Rhea" id="RHEA:42580"/>
        <dbReference type="Rhea" id="RHEA-COMP:9742"/>
        <dbReference type="Rhea" id="RHEA-COMP:10128"/>
        <dbReference type="ChEBI" id="CHEBI:15378"/>
        <dbReference type="ChEBI" id="CHEBI:30616"/>
        <dbReference type="ChEBI" id="CHEBI:33019"/>
        <dbReference type="ChEBI" id="CHEBI:33384"/>
        <dbReference type="ChEBI" id="CHEBI:78442"/>
        <dbReference type="ChEBI" id="CHEBI:78533"/>
        <dbReference type="ChEBI" id="CHEBI:456215"/>
        <dbReference type="EC" id="6.1.1.11"/>
    </reaction>
</comment>
<dbReference type="Gene3D" id="3.30.930.10">
    <property type="entry name" value="Bira Bifunctional Protein, Domain 2"/>
    <property type="match status" value="1"/>
</dbReference>
<protein>
    <recommendedName>
        <fullName evidence="6">Serine--tRNA ligase</fullName>
        <ecNumber evidence="6">6.1.1.11</ecNumber>
    </recommendedName>
    <alternativeName>
        <fullName evidence="6">Seryl-tRNA synthetase</fullName>
        <shortName evidence="6">SerRS</shortName>
    </alternativeName>
    <alternativeName>
        <fullName evidence="6">Seryl-tRNA(Ser/Sec) synthetase</fullName>
    </alternativeName>
</protein>
<dbReference type="HAMAP" id="MF_00176">
    <property type="entry name" value="Ser_tRNA_synth_type1"/>
    <property type="match status" value="1"/>
</dbReference>
<dbReference type="AlphaFoldDB" id="A0AA37F9I4"/>
<feature type="binding site" evidence="6 7">
    <location>
        <position position="303"/>
    </location>
    <ligand>
        <name>L-serine</name>
        <dbReference type="ChEBI" id="CHEBI:33384"/>
    </ligand>
</feature>
<proteinExistence type="inferred from homology"/>
<reference evidence="11" key="1">
    <citation type="journal article" date="2014" name="Int. J. Syst. Evol. Microbiol.">
        <title>Complete genome sequence of Corynebacterium casei LMG S-19264T (=DSM 44701T), isolated from a smear-ripened cheese.</title>
        <authorList>
            <consortium name="US DOE Joint Genome Institute (JGI-PGF)"/>
            <person name="Walter F."/>
            <person name="Albersmeier A."/>
            <person name="Kalinowski J."/>
            <person name="Ruckert C."/>
        </authorList>
    </citation>
    <scope>NUCLEOTIDE SEQUENCE</scope>
    <source>
        <strain evidence="11">JCM 13583</strain>
    </source>
</reference>
<dbReference type="Gene3D" id="1.10.287.40">
    <property type="entry name" value="Serine-tRNA synthetase, tRNA binding domain"/>
    <property type="match status" value="1"/>
</dbReference>
<evidence type="ECO:0000256" key="8">
    <source>
        <dbReference type="PIRSR" id="PIRSR001529-2"/>
    </source>
</evidence>
<feature type="binding site" evidence="6 8">
    <location>
        <begin position="367"/>
        <end position="370"/>
    </location>
    <ligand>
        <name>ATP</name>
        <dbReference type="ChEBI" id="CHEBI:30616"/>
    </ligand>
</feature>
<dbReference type="SUPFAM" id="SSF55681">
    <property type="entry name" value="Class II aaRS and biotin synthetases"/>
    <property type="match status" value="1"/>
</dbReference>
<dbReference type="GO" id="GO:0004828">
    <property type="term" value="F:serine-tRNA ligase activity"/>
    <property type="evidence" value="ECO:0007669"/>
    <property type="project" value="UniProtKB-UniRule"/>
</dbReference>
<comment type="pathway">
    <text evidence="6">Aminoacyl-tRNA biosynthesis; selenocysteinyl-tRNA(Sec) biosynthesis; L-seryl-tRNA(Sec) from L-serine and tRNA(Sec): step 1/1.</text>
</comment>
<evidence type="ECO:0000256" key="7">
    <source>
        <dbReference type="PIRSR" id="PIRSR001529-1"/>
    </source>
</evidence>
<dbReference type="PROSITE" id="PS50862">
    <property type="entry name" value="AA_TRNA_LIGASE_II"/>
    <property type="match status" value="1"/>
</dbReference>
<dbReference type="InterPro" id="IPR002317">
    <property type="entry name" value="Ser-tRNA-ligase_type_1"/>
</dbReference>
<comment type="catalytic activity">
    <reaction evidence="6">
        <text>tRNA(Ser) + L-serine + ATP = L-seryl-tRNA(Ser) + AMP + diphosphate + H(+)</text>
        <dbReference type="Rhea" id="RHEA:12292"/>
        <dbReference type="Rhea" id="RHEA-COMP:9669"/>
        <dbReference type="Rhea" id="RHEA-COMP:9703"/>
        <dbReference type="ChEBI" id="CHEBI:15378"/>
        <dbReference type="ChEBI" id="CHEBI:30616"/>
        <dbReference type="ChEBI" id="CHEBI:33019"/>
        <dbReference type="ChEBI" id="CHEBI:33384"/>
        <dbReference type="ChEBI" id="CHEBI:78442"/>
        <dbReference type="ChEBI" id="CHEBI:78533"/>
        <dbReference type="ChEBI" id="CHEBI:456215"/>
        <dbReference type="EC" id="6.1.1.11"/>
    </reaction>
</comment>
<feature type="binding site" evidence="7">
    <location>
        <position position="249"/>
    </location>
    <ligand>
        <name>L-serine</name>
        <dbReference type="ChEBI" id="CHEBI:33384"/>
    </ligand>
</feature>
<reference evidence="11" key="2">
    <citation type="submission" date="2022-09" db="EMBL/GenBank/DDBJ databases">
        <authorList>
            <person name="Sun Q."/>
            <person name="Ohkuma M."/>
        </authorList>
    </citation>
    <scope>NUCLEOTIDE SEQUENCE</scope>
    <source>
        <strain evidence="11">JCM 13583</strain>
    </source>
</reference>
<keyword evidence="5 6" id="KW-0030">Aminoacyl-tRNA synthetase</keyword>
<dbReference type="Proteomes" id="UP000632195">
    <property type="component" value="Unassembled WGS sequence"/>
</dbReference>
<dbReference type="EC" id="6.1.1.11" evidence="6"/>
<comment type="similarity">
    <text evidence="6">Belongs to the class-II aminoacyl-tRNA synthetase family. Type-1 seryl-tRNA synthetase subfamily.</text>
</comment>
<keyword evidence="9" id="KW-0175">Coiled coil</keyword>
<dbReference type="NCBIfam" id="TIGR00414">
    <property type="entry name" value="serS"/>
    <property type="match status" value="1"/>
</dbReference>
<dbReference type="PRINTS" id="PR00981">
    <property type="entry name" value="TRNASYNTHSER"/>
</dbReference>
<dbReference type="InterPro" id="IPR015866">
    <property type="entry name" value="Ser-tRNA-synth_1_N"/>
</dbReference>
<keyword evidence="4 6" id="KW-0648">Protein biosynthesis</keyword>
<keyword evidence="12" id="KW-1185">Reference proteome</keyword>
<feature type="coiled-coil region" evidence="9">
    <location>
        <begin position="69"/>
        <end position="103"/>
    </location>
</feature>
<comment type="domain">
    <text evidence="6">Consists of two distinct domains, a catalytic core and a N-terminal extension that is involved in tRNA binding.</text>
</comment>
<feature type="domain" description="Aminoacyl-transfer RNA synthetases class-II family profile" evidence="10">
    <location>
        <begin position="158"/>
        <end position="432"/>
    </location>
</feature>
<evidence type="ECO:0000313" key="11">
    <source>
        <dbReference type="EMBL" id="GGM73699.1"/>
    </source>
</evidence>
<evidence type="ECO:0000313" key="12">
    <source>
        <dbReference type="Proteomes" id="UP000632195"/>
    </source>
</evidence>
<name>A0AA37F9I4_9ARCH</name>
<dbReference type="GO" id="GO:0005524">
    <property type="term" value="F:ATP binding"/>
    <property type="evidence" value="ECO:0007669"/>
    <property type="project" value="UniProtKB-UniRule"/>
</dbReference>
<feature type="binding site" evidence="6">
    <location>
        <position position="296"/>
    </location>
    <ligand>
        <name>ATP</name>
        <dbReference type="ChEBI" id="CHEBI:30616"/>
    </ligand>
</feature>
<keyword evidence="6" id="KW-0963">Cytoplasm</keyword>
<evidence type="ECO:0000256" key="1">
    <source>
        <dbReference type="ARBA" id="ARBA00022598"/>
    </source>
</evidence>
<dbReference type="Pfam" id="PF02403">
    <property type="entry name" value="Seryl_tRNA_N"/>
    <property type="match status" value="1"/>
</dbReference>
<dbReference type="InterPro" id="IPR033729">
    <property type="entry name" value="SerRS_core"/>
</dbReference>
<feature type="binding site" evidence="7">
    <location>
        <position position="280"/>
    </location>
    <ligand>
        <name>L-serine</name>
        <dbReference type="ChEBI" id="CHEBI:33384"/>
    </ligand>
</feature>
<dbReference type="Pfam" id="PF00587">
    <property type="entry name" value="tRNA-synt_2b"/>
    <property type="match status" value="1"/>
</dbReference>